<organism evidence="1">
    <name type="scientific">Rhizophora mucronata</name>
    <name type="common">Asiatic mangrove</name>
    <dbReference type="NCBI Taxonomy" id="61149"/>
    <lineage>
        <taxon>Eukaryota</taxon>
        <taxon>Viridiplantae</taxon>
        <taxon>Streptophyta</taxon>
        <taxon>Embryophyta</taxon>
        <taxon>Tracheophyta</taxon>
        <taxon>Spermatophyta</taxon>
        <taxon>Magnoliopsida</taxon>
        <taxon>eudicotyledons</taxon>
        <taxon>Gunneridae</taxon>
        <taxon>Pentapetalae</taxon>
        <taxon>rosids</taxon>
        <taxon>fabids</taxon>
        <taxon>Malpighiales</taxon>
        <taxon>Rhizophoraceae</taxon>
        <taxon>Rhizophora</taxon>
    </lineage>
</organism>
<sequence length="19" mass="2082">MCALAPLLSVCMTYPLQIN</sequence>
<evidence type="ECO:0000313" key="1">
    <source>
        <dbReference type="EMBL" id="MBX39308.1"/>
    </source>
</evidence>
<accession>A0A2P2NA06</accession>
<proteinExistence type="predicted"/>
<name>A0A2P2NA06_RHIMU</name>
<dbReference type="EMBL" id="GGEC01058824">
    <property type="protein sequence ID" value="MBX39308.1"/>
    <property type="molecule type" value="Transcribed_RNA"/>
</dbReference>
<protein>
    <submittedName>
        <fullName evidence="1">Uncharacterized protein</fullName>
    </submittedName>
</protein>
<reference evidence="1" key="1">
    <citation type="submission" date="2018-02" db="EMBL/GenBank/DDBJ databases">
        <title>Rhizophora mucronata_Transcriptome.</title>
        <authorList>
            <person name="Meera S.P."/>
            <person name="Sreeshan A."/>
            <person name="Augustine A."/>
        </authorList>
    </citation>
    <scope>NUCLEOTIDE SEQUENCE</scope>
    <source>
        <tissue evidence="1">Leaf</tissue>
    </source>
</reference>
<dbReference type="AlphaFoldDB" id="A0A2P2NA06"/>